<feature type="region of interest" description="Disordered" evidence="1">
    <location>
        <begin position="115"/>
        <end position="159"/>
    </location>
</feature>
<accession>A0ABD0UDS8</accession>
<dbReference type="EMBL" id="JANQDX010000015">
    <property type="protein sequence ID" value="KAL0910939.1"/>
    <property type="molecule type" value="Genomic_DNA"/>
</dbReference>
<dbReference type="InterPro" id="IPR039620">
    <property type="entry name" value="BKI1/MAKR1/3/4"/>
</dbReference>
<dbReference type="PANTHER" id="PTHR33312">
    <property type="entry name" value="MEMBRANE-ASSOCIATED KINASE REGULATOR 4-RELATED"/>
    <property type="match status" value="1"/>
</dbReference>
<evidence type="ECO:0000313" key="3">
    <source>
        <dbReference type="Proteomes" id="UP001552299"/>
    </source>
</evidence>
<feature type="compositionally biased region" description="Low complexity" evidence="1">
    <location>
        <begin position="115"/>
        <end position="130"/>
    </location>
</feature>
<evidence type="ECO:0000256" key="1">
    <source>
        <dbReference type="SAM" id="MobiDB-lite"/>
    </source>
</evidence>
<evidence type="ECO:0008006" key="4">
    <source>
        <dbReference type="Google" id="ProtNLM"/>
    </source>
</evidence>
<dbReference type="PANTHER" id="PTHR33312:SF8">
    <property type="entry name" value="MEMBRANE-ASSOCIATED KINASE REGULATOR 1-RELATED"/>
    <property type="match status" value="1"/>
</dbReference>
<evidence type="ECO:0000313" key="2">
    <source>
        <dbReference type="EMBL" id="KAL0910939.1"/>
    </source>
</evidence>
<protein>
    <recommendedName>
        <fullName evidence="4">Membrane-associated kinase regulator 1</fullName>
    </recommendedName>
</protein>
<keyword evidence="3" id="KW-1185">Reference proteome</keyword>
<comment type="caution">
    <text evidence="2">The sequence shown here is derived from an EMBL/GenBank/DDBJ whole genome shotgun (WGS) entry which is preliminary data.</text>
</comment>
<sequence length="347" mass="37480">MPARCTLPYVLKSICRSSSAHSSISFLQCNETNLLIMGDSDDIGGGGGTPTSFPPPFSSSSSSDFEFSIILSPSSKNSAAQLCPADELFYKGQLLPLHLSPRLSLVRTLLLSSSSTSSSDATSATVSRDSNGSTSSADSLGLLQGPVESDSSRPSSVTEEDYSATKRRYFYSFTSRFSSFFLNRGNKKDPTFVANHNATPSSKKPTTYSSSAKEMIKKYVEKVKPLYDKFSSLQHRPSQHHKKKAFSLPRSGGRTDIFSSSHSYSHSFTGNLRSPYRMKSTASCPSSMRSSPSHSGLLCSDLLSAPNSSSSSMEELQSAIQAAIAHCKSTMVKQKKLNSIKDDLSVL</sequence>
<feature type="compositionally biased region" description="Low complexity" evidence="1">
    <location>
        <begin position="198"/>
        <end position="210"/>
    </location>
</feature>
<dbReference type="Proteomes" id="UP001552299">
    <property type="component" value="Unassembled WGS sequence"/>
</dbReference>
<reference evidence="2 3" key="1">
    <citation type="journal article" date="2024" name="Plant Biotechnol. J.">
        <title>Dendrobium thyrsiflorum genome and its molecular insights into genes involved in important horticultural traits.</title>
        <authorList>
            <person name="Chen B."/>
            <person name="Wang J.Y."/>
            <person name="Zheng P.J."/>
            <person name="Li K.L."/>
            <person name="Liang Y.M."/>
            <person name="Chen X.F."/>
            <person name="Zhang C."/>
            <person name="Zhao X."/>
            <person name="He X."/>
            <person name="Zhang G.Q."/>
            <person name="Liu Z.J."/>
            <person name="Xu Q."/>
        </authorList>
    </citation>
    <scope>NUCLEOTIDE SEQUENCE [LARGE SCALE GENOMIC DNA]</scope>
    <source>
        <strain evidence="2">GZMU011</strain>
    </source>
</reference>
<organism evidence="2 3">
    <name type="scientific">Dendrobium thyrsiflorum</name>
    <name type="common">Pinecone-like raceme dendrobium</name>
    <name type="synonym">Orchid</name>
    <dbReference type="NCBI Taxonomy" id="117978"/>
    <lineage>
        <taxon>Eukaryota</taxon>
        <taxon>Viridiplantae</taxon>
        <taxon>Streptophyta</taxon>
        <taxon>Embryophyta</taxon>
        <taxon>Tracheophyta</taxon>
        <taxon>Spermatophyta</taxon>
        <taxon>Magnoliopsida</taxon>
        <taxon>Liliopsida</taxon>
        <taxon>Asparagales</taxon>
        <taxon>Orchidaceae</taxon>
        <taxon>Epidendroideae</taxon>
        <taxon>Malaxideae</taxon>
        <taxon>Dendrobiinae</taxon>
        <taxon>Dendrobium</taxon>
    </lineage>
</organism>
<gene>
    <name evidence="2" type="ORF">M5K25_019036</name>
</gene>
<feature type="region of interest" description="Disordered" evidence="1">
    <location>
        <begin position="191"/>
        <end position="210"/>
    </location>
</feature>
<name>A0ABD0UDS8_DENTH</name>
<proteinExistence type="predicted"/>
<dbReference type="AlphaFoldDB" id="A0ABD0UDS8"/>